<feature type="domain" description="Protein kinase" evidence="2">
    <location>
        <begin position="224"/>
        <end position="480"/>
    </location>
</feature>
<feature type="repeat" description="TPR" evidence="1">
    <location>
        <begin position="27"/>
        <end position="60"/>
    </location>
</feature>
<dbReference type="PROSITE" id="PS50011">
    <property type="entry name" value="PROTEIN_KINASE_DOM"/>
    <property type="match status" value="1"/>
</dbReference>
<keyword evidence="4" id="KW-1185">Reference proteome</keyword>
<reference evidence="3 4" key="1">
    <citation type="submission" date="2018-08" db="EMBL/GenBank/DDBJ databases">
        <title>Genome and evolution of the arbuscular mycorrhizal fungus Diversispora epigaea (formerly Glomus versiforme) and its bacterial endosymbionts.</title>
        <authorList>
            <person name="Sun X."/>
            <person name="Fei Z."/>
            <person name="Harrison M."/>
        </authorList>
    </citation>
    <scope>NUCLEOTIDE SEQUENCE [LARGE SCALE GENOMIC DNA]</scope>
    <source>
        <strain evidence="3 4">IT104</strain>
    </source>
</reference>
<dbReference type="OrthoDB" id="329563at2759"/>
<dbReference type="InterPro" id="IPR019734">
    <property type="entry name" value="TPR_rpt"/>
</dbReference>
<evidence type="ECO:0000313" key="4">
    <source>
        <dbReference type="Proteomes" id="UP000266861"/>
    </source>
</evidence>
<dbReference type="Pfam" id="PF07714">
    <property type="entry name" value="PK_Tyr_Ser-Thr"/>
    <property type="match status" value="1"/>
</dbReference>
<dbReference type="GO" id="GO:0005737">
    <property type="term" value="C:cytoplasm"/>
    <property type="evidence" value="ECO:0007669"/>
    <property type="project" value="TreeGrafter"/>
</dbReference>
<dbReference type="EMBL" id="PQFF01000011">
    <property type="protein sequence ID" value="RHZ89595.1"/>
    <property type="molecule type" value="Genomic_DNA"/>
</dbReference>
<dbReference type="SMART" id="SM00028">
    <property type="entry name" value="TPR"/>
    <property type="match status" value="4"/>
</dbReference>
<dbReference type="InterPro" id="IPR011990">
    <property type="entry name" value="TPR-like_helical_dom_sf"/>
</dbReference>
<dbReference type="AlphaFoldDB" id="A0A397JML2"/>
<dbReference type="STRING" id="1348612.A0A397JML2"/>
<evidence type="ECO:0000259" key="2">
    <source>
        <dbReference type="PROSITE" id="PS50011"/>
    </source>
</evidence>
<dbReference type="SUPFAM" id="SSF48452">
    <property type="entry name" value="TPR-like"/>
    <property type="match status" value="1"/>
</dbReference>
<name>A0A397JML2_9GLOM</name>
<evidence type="ECO:0000313" key="3">
    <source>
        <dbReference type="EMBL" id="RHZ89595.1"/>
    </source>
</evidence>
<protein>
    <recommendedName>
        <fullName evidence="2">Protein kinase domain-containing protein</fullName>
    </recommendedName>
</protein>
<dbReference type="PANTHER" id="PTHR23257:SF963">
    <property type="entry name" value="AT08303P"/>
    <property type="match status" value="1"/>
</dbReference>
<dbReference type="Pfam" id="PF13181">
    <property type="entry name" value="TPR_8"/>
    <property type="match status" value="4"/>
</dbReference>
<evidence type="ECO:0000256" key="1">
    <source>
        <dbReference type="PROSITE-ProRule" id="PRU00339"/>
    </source>
</evidence>
<dbReference type="Proteomes" id="UP000266861">
    <property type="component" value="Unassembled WGS sequence"/>
</dbReference>
<dbReference type="GO" id="GO:0005524">
    <property type="term" value="F:ATP binding"/>
    <property type="evidence" value="ECO:0007669"/>
    <property type="project" value="InterPro"/>
</dbReference>
<dbReference type="PANTHER" id="PTHR23257">
    <property type="entry name" value="SERINE-THREONINE PROTEIN KINASE"/>
    <property type="match status" value="1"/>
</dbReference>
<dbReference type="PRINTS" id="PR00109">
    <property type="entry name" value="TYRKINASE"/>
</dbReference>
<dbReference type="Gene3D" id="1.25.40.10">
    <property type="entry name" value="Tetratricopeptide repeat domain"/>
    <property type="match status" value="2"/>
</dbReference>
<feature type="repeat" description="TPR" evidence="1">
    <location>
        <begin position="61"/>
        <end position="94"/>
    </location>
</feature>
<dbReference type="GO" id="GO:0007165">
    <property type="term" value="P:signal transduction"/>
    <property type="evidence" value="ECO:0007669"/>
    <property type="project" value="TreeGrafter"/>
</dbReference>
<proteinExistence type="predicted"/>
<dbReference type="InterPro" id="IPR011009">
    <property type="entry name" value="Kinase-like_dom_sf"/>
</dbReference>
<dbReference type="InterPro" id="IPR050167">
    <property type="entry name" value="Ser_Thr_protein_kinase"/>
</dbReference>
<dbReference type="PROSITE" id="PS50005">
    <property type="entry name" value="TPR"/>
    <property type="match status" value="3"/>
</dbReference>
<sequence length="566" mass="65675">MSSLGLRKYDEESTDFSIVLEKEPNNALALRLRGETYLKLGKCNEALTDFNKLLEIEPNNYLALRLRGETYQKFKNYNEALINFNKSLKSQPNNRNFHKEIIDKYSEILEIEPNNALALRLRGETYQKLKKYNEASTDFNKLLEFENNIHILRLRGSNYKILKKYKEALDDFNKILKINPDDISILNLIIETEKSKIQSITDSRSQEQQTESSELINWIPYSQFKNIKYIAEGGFGVVDSAIWIKDGENEIKVALKNLHNSKNMTDSFLKEVISHGITSSDDFIIQCYGITRDPDTNNNIMVMEFAEDGSLHNDLSRNFDEITWQKKLERLYCIAAGIEQIHNNNLIHRDLHSGNILMGVNGILGSIRIADLGLCRNIDNSTNYVYGIVPYVAPEIFEYSSYSRASDVYSFGMLMWEFTSGHKPFSNRPHNSKLICNISGGLRPKITVDTPEVFRVFMKRCWDSNPFNRPNMTEIREQFYKWCWGRENKEQFIRAENLRNISVELKLLGEREEDSYHPEAIYRSRPLNSIIGQFELMLIGRKESVSEVKSSHSSQADFEVNENDFQ</sequence>
<dbReference type="InterPro" id="IPR001245">
    <property type="entry name" value="Ser-Thr/Tyr_kinase_cat_dom"/>
</dbReference>
<accession>A0A397JML2</accession>
<dbReference type="SUPFAM" id="SSF56112">
    <property type="entry name" value="Protein kinase-like (PK-like)"/>
    <property type="match status" value="1"/>
</dbReference>
<feature type="repeat" description="TPR" evidence="1">
    <location>
        <begin position="149"/>
        <end position="182"/>
    </location>
</feature>
<dbReference type="GO" id="GO:0004672">
    <property type="term" value="F:protein kinase activity"/>
    <property type="evidence" value="ECO:0007669"/>
    <property type="project" value="InterPro"/>
</dbReference>
<dbReference type="Gene3D" id="1.10.510.10">
    <property type="entry name" value="Transferase(Phosphotransferase) domain 1"/>
    <property type="match status" value="1"/>
</dbReference>
<dbReference type="InterPro" id="IPR000719">
    <property type="entry name" value="Prot_kinase_dom"/>
</dbReference>
<comment type="caution">
    <text evidence="3">The sequence shown here is derived from an EMBL/GenBank/DDBJ whole genome shotgun (WGS) entry which is preliminary data.</text>
</comment>
<gene>
    <name evidence="3" type="ORF">Glove_13g29</name>
</gene>
<keyword evidence="1" id="KW-0802">TPR repeat</keyword>
<dbReference type="PROSITE" id="PS50293">
    <property type="entry name" value="TPR_REGION"/>
    <property type="match status" value="1"/>
</dbReference>
<organism evidence="3 4">
    <name type="scientific">Diversispora epigaea</name>
    <dbReference type="NCBI Taxonomy" id="1348612"/>
    <lineage>
        <taxon>Eukaryota</taxon>
        <taxon>Fungi</taxon>
        <taxon>Fungi incertae sedis</taxon>
        <taxon>Mucoromycota</taxon>
        <taxon>Glomeromycotina</taxon>
        <taxon>Glomeromycetes</taxon>
        <taxon>Diversisporales</taxon>
        <taxon>Diversisporaceae</taxon>
        <taxon>Diversispora</taxon>
    </lineage>
</organism>